<accession>A0ABV3FZR8</accession>
<keyword evidence="3" id="KW-0963">Cytoplasm</keyword>
<comment type="caution">
    <text evidence="5">The sequence shown here is derived from an EMBL/GenBank/DDBJ whole genome shotgun (WGS) entry which is preliminary data.</text>
</comment>
<comment type="similarity">
    <text evidence="2">Belongs to the EspG family.</text>
</comment>
<evidence type="ECO:0000256" key="1">
    <source>
        <dbReference type="ARBA" id="ARBA00004496"/>
    </source>
</evidence>
<dbReference type="RefSeq" id="WP_357786630.1">
    <property type="nucleotide sequence ID" value="NZ_JBFAKC010000011.1"/>
</dbReference>
<reference evidence="5 6" key="1">
    <citation type="submission" date="2024-06" db="EMBL/GenBank/DDBJ databases">
        <title>The Natural Products Discovery Center: Release of the First 8490 Sequenced Strains for Exploring Actinobacteria Biosynthetic Diversity.</title>
        <authorList>
            <person name="Kalkreuter E."/>
            <person name="Kautsar S.A."/>
            <person name="Yang D."/>
            <person name="Bader C.D."/>
            <person name="Teijaro C.N."/>
            <person name="Fluegel L."/>
            <person name="Davis C.M."/>
            <person name="Simpson J.R."/>
            <person name="Lauterbach L."/>
            <person name="Steele A.D."/>
            <person name="Gui C."/>
            <person name="Meng S."/>
            <person name="Li G."/>
            <person name="Viehrig K."/>
            <person name="Ye F."/>
            <person name="Su P."/>
            <person name="Kiefer A.F."/>
            <person name="Nichols A."/>
            <person name="Cepeda A.J."/>
            <person name="Yan W."/>
            <person name="Fan B."/>
            <person name="Jiang Y."/>
            <person name="Adhikari A."/>
            <person name="Zheng C.-J."/>
            <person name="Schuster L."/>
            <person name="Cowan T.M."/>
            <person name="Smanski M.J."/>
            <person name="Chevrette M.G."/>
            <person name="De Carvalho L.P.S."/>
            <person name="Shen B."/>
        </authorList>
    </citation>
    <scope>NUCLEOTIDE SEQUENCE [LARGE SCALE GENOMIC DNA]</scope>
    <source>
        <strain evidence="5 6">NPDC050403</strain>
    </source>
</reference>
<sequence length="257" mass="29191">MTTLRRWRFTALEFRVLWESTGRDVLPYPLQHRSTERFQEDSDRLRRAAAQTVVPQMDDDLVRAVEVLLNPEARVEVAGFRGGTDRRKIRAHGGAHFQHAVVAVQAPGIDHDRGADVDLLLLDAEDLAPAVLAAIPDCRAGQNKPMQVPVEELEKPPPVVRDAWRPTVREEFDRFFARRTTGTTHIGVYPLGSVDNRHIGGRKDFQITDFEDDGRYVSFGSRVVTVKPTDRQRITATVREMISRTVTEVRNGDHRPR</sequence>
<dbReference type="Proteomes" id="UP001551695">
    <property type="component" value="Unassembled WGS sequence"/>
</dbReference>
<comment type="subcellular location">
    <subcellularLocation>
        <location evidence="1">Cytoplasm</location>
    </subcellularLocation>
</comment>
<evidence type="ECO:0000256" key="3">
    <source>
        <dbReference type="ARBA" id="ARBA00022490"/>
    </source>
</evidence>
<gene>
    <name evidence="5" type="ORF">AB0I48_24200</name>
</gene>
<dbReference type="EMBL" id="JBFAKC010000011">
    <property type="protein sequence ID" value="MEV0710671.1"/>
    <property type="molecule type" value="Genomic_DNA"/>
</dbReference>
<protein>
    <submittedName>
        <fullName evidence="5">ESX secretion-associated protein EspG</fullName>
    </submittedName>
</protein>
<proteinExistence type="inferred from homology"/>
<evidence type="ECO:0000313" key="6">
    <source>
        <dbReference type="Proteomes" id="UP001551695"/>
    </source>
</evidence>
<evidence type="ECO:0000313" key="5">
    <source>
        <dbReference type="EMBL" id="MEV0710671.1"/>
    </source>
</evidence>
<keyword evidence="6" id="KW-1185">Reference proteome</keyword>
<dbReference type="InterPro" id="IPR025734">
    <property type="entry name" value="EspG"/>
</dbReference>
<evidence type="ECO:0000256" key="2">
    <source>
        <dbReference type="ARBA" id="ARBA00006411"/>
    </source>
</evidence>
<keyword evidence="4" id="KW-0143">Chaperone</keyword>
<evidence type="ECO:0000256" key="4">
    <source>
        <dbReference type="ARBA" id="ARBA00023186"/>
    </source>
</evidence>
<organism evidence="5 6">
    <name type="scientific">Nocardia aurea</name>
    <dbReference type="NCBI Taxonomy" id="2144174"/>
    <lineage>
        <taxon>Bacteria</taxon>
        <taxon>Bacillati</taxon>
        <taxon>Actinomycetota</taxon>
        <taxon>Actinomycetes</taxon>
        <taxon>Mycobacteriales</taxon>
        <taxon>Nocardiaceae</taxon>
        <taxon>Nocardia</taxon>
    </lineage>
</organism>
<name>A0ABV3FZR8_9NOCA</name>
<dbReference type="Pfam" id="PF14011">
    <property type="entry name" value="ESX-1_EspG"/>
    <property type="match status" value="1"/>
</dbReference>